<protein>
    <submittedName>
        <fullName evidence="2">DUF2975 domain-containing protein</fullName>
    </submittedName>
</protein>
<sequence length="162" mass="18242">MQHKLAAKTLTFLLTTLWFIVIISSITTVGFGLFTLGVSISIKNIVGVSFFVIVHAIILKIIWELRKIIKSVLEKEPFVKENISGFNLIGILATFMAFLTLLRDVINIFIDYPKVNIIAYLGEGYQSRMGIFMFLILGCMAFVLSEIFSVAKTIKEENELTV</sequence>
<keyword evidence="1" id="KW-1133">Transmembrane helix</keyword>
<evidence type="ECO:0000256" key="1">
    <source>
        <dbReference type="SAM" id="Phobius"/>
    </source>
</evidence>
<gene>
    <name evidence="2" type="ORF">PRVXT_001928</name>
</gene>
<evidence type="ECO:0000313" key="2">
    <source>
        <dbReference type="EMBL" id="XBX73912.1"/>
    </source>
</evidence>
<keyword evidence="1" id="KW-0472">Membrane</keyword>
<feature type="transmembrane region" description="Helical" evidence="1">
    <location>
        <begin position="40"/>
        <end position="63"/>
    </location>
</feature>
<feature type="transmembrane region" description="Helical" evidence="1">
    <location>
        <begin position="12"/>
        <end position="34"/>
    </location>
</feature>
<proteinExistence type="predicted"/>
<name>A0AAU7VIS5_9FIRM</name>
<feature type="transmembrane region" description="Helical" evidence="1">
    <location>
        <begin position="130"/>
        <end position="151"/>
    </location>
</feature>
<dbReference type="InterPro" id="IPR021354">
    <property type="entry name" value="DUF2975"/>
</dbReference>
<feature type="transmembrane region" description="Helical" evidence="1">
    <location>
        <begin position="84"/>
        <end position="110"/>
    </location>
</feature>
<reference evidence="2" key="1">
    <citation type="journal article" date="2013" name="Extremophiles">
        <title>Proteinivorax tanatarense gen. nov., sp. nov., an anaerobic, haloalkaliphilic, proteolytic bacterium isolated from a decaying algal bloom, and proposal of Proteinivoraceae fam. nov.</title>
        <authorList>
            <person name="Kevbrin V."/>
            <person name="Boltyanskaya Y."/>
            <person name="Zhilina T."/>
            <person name="Kolganova T."/>
            <person name="Lavrentjeva E."/>
            <person name="Kuznetsov B."/>
        </authorList>
    </citation>
    <scope>NUCLEOTIDE SEQUENCE</scope>
    <source>
        <strain evidence="2">Z-910T</strain>
    </source>
</reference>
<accession>A0AAU7VIS5</accession>
<dbReference type="Pfam" id="PF11188">
    <property type="entry name" value="DUF2975"/>
    <property type="match status" value="1"/>
</dbReference>
<dbReference type="RefSeq" id="WP_350342674.1">
    <property type="nucleotide sequence ID" value="NZ_CP158367.1"/>
</dbReference>
<reference evidence="2" key="2">
    <citation type="submission" date="2024-06" db="EMBL/GenBank/DDBJ databases">
        <authorList>
            <person name="Petrova K.O."/>
            <person name="Toshchakov S.V."/>
            <person name="Boltjanskaja Y.V."/>
            <person name="Kevbrin V."/>
        </authorList>
    </citation>
    <scope>NUCLEOTIDE SEQUENCE</scope>
    <source>
        <strain evidence="2">Z-910T</strain>
    </source>
</reference>
<organism evidence="2">
    <name type="scientific">Proteinivorax tanatarense</name>
    <dbReference type="NCBI Taxonomy" id="1260629"/>
    <lineage>
        <taxon>Bacteria</taxon>
        <taxon>Bacillati</taxon>
        <taxon>Bacillota</taxon>
        <taxon>Clostridia</taxon>
        <taxon>Eubacteriales</taxon>
        <taxon>Proteinivoracaceae</taxon>
        <taxon>Proteinivorax</taxon>
    </lineage>
</organism>
<dbReference type="EMBL" id="CP158367">
    <property type="protein sequence ID" value="XBX73912.1"/>
    <property type="molecule type" value="Genomic_DNA"/>
</dbReference>
<keyword evidence="1" id="KW-0812">Transmembrane</keyword>
<dbReference type="AlphaFoldDB" id="A0AAU7VIS5"/>